<protein>
    <submittedName>
        <fullName evidence="1">Uncharacterized protein</fullName>
    </submittedName>
</protein>
<comment type="caution">
    <text evidence="1">The sequence shown here is derived from an EMBL/GenBank/DDBJ whole genome shotgun (WGS) entry which is preliminary data.</text>
</comment>
<sequence>MRPWKRKRGMLRGGARYVTVLEPAERALLGELSATVADALIARAQSAPKDELSELTGMPSGHAEAPEDPRLARLLPDFAAEGDESVEGENQLMRQLHESDIVKDKLTDLRSIIEALEPADNGHVSLTEEQANQWIAAINSLRLYLHATLEGHDGPIVKAEETDAMYQWLSYNQESLVQELMRE</sequence>
<dbReference type="AlphaFoldDB" id="A0A096ABS6"/>
<gene>
    <name evidence="1" type="ORF">HMPREF1650_01765</name>
</gene>
<dbReference type="RefSeq" id="WP_035120170.1">
    <property type="nucleotide sequence ID" value="NZ_JRNE01000022.1"/>
</dbReference>
<organism evidence="1 2">
    <name type="scientific">Corynebacterium freneyi DNF00450</name>
    <dbReference type="NCBI Taxonomy" id="1287475"/>
    <lineage>
        <taxon>Bacteria</taxon>
        <taxon>Bacillati</taxon>
        <taxon>Actinomycetota</taxon>
        <taxon>Actinomycetes</taxon>
        <taxon>Mycobacteriales</taxon>
        <taxon>Corynebacteriaceae</taxon>
        <taxon>Corynebacterium</taxon>
    </lineage>
</organism>
<evidence type="ECO:0000313" key="1">
    <source>
        <dbReference type="EMBL" id="KGF18374.1"/>
    </source>
</evidence>
<evidence type="ECO:0000313" key="2">
    <source>
        <dbReference type="Proteomes" id="UP000029548"/>
    </source>
</evidence>
<dbReference type="EMBL" id="JRNE01000022">
    <property type="protein sequence ID" value="KGF18374.1"/>
    <property type="molecule type" value="Genomic_DNA"/>
</dbReference>
<dbReference type="Pfam" id="PF09438">
    <property type="entry name" value="DUF2017"/>
    <property type="match status" value="1"/>
</dbReference>
<accession>A0A096ABS6</accession>
<dbReference type="InterPro" id="IPR018561">
    <property type="entry name" value="AosR"/>
</dbReference>
<reference evidence="1 2" key="1">
    <citation type="submission" date="2014-07" db="EMBL/GenBank/DDBJ databases">
        <authorList>
            <person name="McCorrison J."/>
            <person name="Sanka R."/>
            <person name="Torralba M."/>
            <person name="Gillis M."/>
            <person name="Haft D.H."/>
            <person name="Methe B."/>
            <person name="Sutton G."/>
            <person name="Nelson K.E."/>
        </authorList>
    </citation>
    <scope>NUCLEOTIDE SEQUENCE [LARGE SCALE GENOMIC DNA]</scope>
    <source>
        <strain evidence="1 2">DNF00450</strain>
    </source>
</reference>
<dbReference type="Proteomes" id="UP000029548">
    <property type="component" value="Unassembled WGS sequence"/>
</dbReference>
<name>A0A096ABS6_9CORY</name>
<proteinExistence type="predicted"/>
<dbReference type="eggNOG" id="ENOG5032Z6K">
    <property type="taxonomic scope" value="Bacteria"/>
</dbReference>